<evidence type="ECO:0000313" key="3">
    <source>
        <dbReference type="Proteomes" id="UP000034292"/>
    </source>
</evidence>
<name>A0A0G0TM20_9BACT</name>
<dbReference type="EMBL" id="LBZV01000004">
    <property type="protein sequence ID" value="KKR78059.1"/>
    <property type="molecule type" value="Genomic_DNA"/>
</dbReference>
<accession>A0A0G0TM20</accession>
<reference evidence="2 3" key="1">
    <citation type="journal article" date="2015" name="Nature">
        <title>rRNA introns, odd ribosomes, and small enigmatic genomes across a large radiation of phyla.</title>
        <authorList>
            <person name="Brown C.T."/>
            <person name="Hug L.A."/>
            <person name="Thomas B.C."/>
            <person name="Sharon I."/>
            <person name="Castelle C.J."/>
            <person name="Singh A."/>
            <person name="Wilkins M.J."/>
            <person name="Williams K.H."/>
            <person name="Banfield J.F."/>
        </authorList>
    </citation>
    <scope>NUCLEOTIDE SEQUENCE [LARGE SCALE GENOMIC DNA]</scope>
</reference>
<evidence type="ECO:0000313" key="2">
    <source>
        <dbReference type="EMBL" id="KKR78059.1"/>
    </source>
</evidence>
<dbReference type="SUPFAM" id="SSF143011">
    <property type="entry name" value="RelE-like"/>
    <property type="match status" value="1"/>
</dbReference>
<proteinExistence type="predicted"/>
<evidence type="ECO:0000256" key="1">
    <source>
        <dbReference type="ARBA" id="ARBA00022649"/>
    </source>
</evidence>
<comment type="caution">
    <text evidence="2">The sequence shown here is derived from an EMBL/GenBank/DDBJ whole genome shotgun (WGS) entry which is preliminary data.</text>
</comment>
<protein>
    <recommendedName>
        <fullName evidence="4">Plasmid stabilization system</fullName>
    </recommendedName>
</protein>
<dbReference type="InterPro" id="IPR007712">
    <property type="entry name" value="RelE/ParE_toxin"/>
</dbReference>
<dbReference type="Gene3D" id="3.30.2310.20">
    <property type="entry name" value="RelE-like"/>
    <property type="match status" value="1"/>
</dbReference>
<dbReference type="AlphaFoldDB" id="A0A0G0TM20"/>
<evidence type="ECO:0008006" key="4">
    <source>
        <dbReference type="Google" id="ProtNLM"/>
    </source>
</evidence>
<keyword evidence="1" id="KW-1277">Toxin-antitoxin system</keyword>
<dbReference type="Proteomes" id="UP000034292">
    <property type="component" value="Unassembled WGS sequence"/>
</dbReference>
<dbReference type="Pfam" id="PF15738">
    <property type="entry name" value="YafQ_toxin"/>
    <property type="match status" value="1"/>
</dbReference>
<dbReference type="STRING" id="1618408.UU23_C0004G0041"/>
<sequence>MTSYFTKSFKKSYNKRIQSRKNLEDRFEERYDLFVENPNNMILKDHALGGKMLGYRSFSITGDIRVVYYVNNDIAYFVDIGTHNQVYVK</sequence>
<dbReference type="InterPro" id="IPR035093">
    <property type="entry name" value="RelE/ParE_toxin_dom_sf"/>
</dbReference>
<gene>
    <name evidence="2" type="ORF">UU23_C0004G0041</name>
</gene>
<dbReference type="InterPro" id="IPR004386">
    <property type="entry name" value="Toxin_YafQ-like"/>
</dbReference>
<dbReference type="NCBIfam" id="TIGR02385">
    <property type="entry name" value="RelE_StbE"/>
    <property type="match status" value="1"/>
</dbReference>
<organism evidence="2 3">
    <name type="scientific">Candidatus Curtissbacteria bacterium GW2011_GWA1_40_9</name>
    <dbReference type="NCBI Taxonomy" id="1618408"/>
    <lineage>
        <taxon>Bacteria</taxon>
        <taxon>Candidatus Curtissiibacteriota</taxon>
    </lineage>
</organism>